<sequence length="53" mass="6007">MKAPWLNAIEPKWVHGKRALVEPQRKLTAAEVVERVCVYYGCEPSDPITQQVA</sequence>
<geneLocation type="plasmid" evidence="1">
    <name>pElP_3</name>
</geneLocation>
<dbReference type="EMBL" id="CP036429">
    <property type="protein sequence ID" value="QDV39545.1"/>
    <property type="molecule type" value="Genomic_DNA"/>
</dbReference>
<accession>A0A518HF87</accession>
<protein>
    <submittedName>
        <fullName evidence="1">Uncharacterized protein</fullName>
    </submittedName>
</protein>
<name>A0A518HF87_9BACT</name>
<dbReference type="EMBL" id="CP036429">
    <property type="protein sequence ID" value="QDV39515.1"/>
    <property type="molecule type" value="Genomic_DNA"/>
</dbReference>
<evidence type="ECO:0000313" key="1">
    <source>
        <dbReference type="EMBL" id="QDV39515.1"/>
    </source>
</evidence>
<evidence type="ECO:0000313" key="3">
    <source>
        <dbReference type="Proteomes" id="UP000317835"/>
    </source>
</evidence>
<keyword evidence="1" id="KW-0614">Plasmid</keyword>
<keyword evidence="3" id="KW-1185">Reference proteome</keyword>
<geneLocation type="plasmid" evidence="3">
    <name>pelp_3</name>
</geneLocation>
<reference evidence="1 3" key="1">
    <citation type="submission" date="2019-02" db="EMBL/GenBank/DDBJ databases">
        <title>Deep-cultivation of Planctomycetes and their phenomic and genomic characterization uncovers novel biology.</title>
        <authorList>
            <person name="Wiegand S."/>
            <person name="Jogler M."/>
            <person name="Boedeker C."/>
            <person name="Pinto D."/>
            <person name="Vollmers J."/>
            <person name="Rivas-Marin E."/>
            <person name="Kohn T."/>
            <person name="Peeters S.H."/>
            <person name="Heuer A."/>
            <person name="Rast P."/>
            <person name="Oberbeckmann S."/>
            <person name="Bunk B."/>
            <person name="Jeske O."/>
            <person name="Meyerdierks A."/>
            <person name="Storesund J.E."/>
            <person name="Kallscheuer N."/>
            <person name="Luecker S."/>
            <person name="Lage O.M."/>
            <person name="Pohl T."/>
            <person name="Merkel B.J."/>
            <person name="Hornburger P."/>
            <person name="Mueller R.-W."/>
            <person name="Bruemmer F."/>
            <person name="Labrenz M."/>
            <person name="Spormann A.M."/>
            <person name="Op den Camp H."/>
            <person name="Overmann J."/>
            <person name="Amann R."/>
            <person name="Jetten M.S.M."/>
            <person name="Mascher T."/>
            <person name="Medema M.H."/>
            <person name="Devos D.P."/>
            <person name="Kaster A.-K."/>
            <person name="Ovreas L."/>
            <person name="Rohde M."/>
            <person name="Galperin M.Y."/>
            <person name="Jogler C."/>
        </authorList>
    </citation>
    <scope>NUCLEOTIDE SEQUENCE [LARGE SCALE GENOMIC DNA]</scope>
    <source>
        <strain evidence="1 3">ElP</strain>
        <plasmid evidence="3">pelp_3</plasmid>
        <plasmid evidence="1">pElP_3</plasmid>
    </source>
</reference>
<proteinExistence type="predicted"/>
<organism evidence="1 3">
    <name type="scientific">Tautonia plasticadhaerens</name>
    <dbReference type="NCBI Taxonomy" id="2527974"/>
    <lineage>
        <taxon>Bacteria</taxon>
        <taxon>Pseudomonadati</taxon>
        <taxon>Planctomycetota</taxon>
        <taxon>Planctomycetia</taxon>
        <taxon>Isosphaerales</taxon>
        <taxon>Isosphaeraceae</taxon>
        <taxon>Tautonia</taxon>
    </lineage>
</organism>
<dbReference type="Proteomes" id="UP000317835">
    <property type="component" value="Plasmid pElP_3"/>
</dbReference>
<dbReference type="KEGG" id="tpla:ElP_75160"/>
<dbReference type="RefSeq" id="WP_197447211.1">
    <property type="nucleotide sequence ID" value="NZ_CP036429.1"/>
</dbReference>
<dbReference type="KEGG" id="tpla:ElP_74840"/>
<dbReference type="AlphaFoldDB" id="A0A518HF87"/>
<evidence type="ECO:0000313" key="2">
    <source>
        <dbReference type="EMBL" id="QDV39545.1"/>
    </source>
</evidence>
<gene>
    <name evidence="1" type="ORF">ElP_74840</name>
    <name evidence="2" type="ORF">ElP_75160</name>
</gene>